<organism evidence="1">
    <name type="scientific">Sesamum angustifolium</name>
    <dbReference type="NCBI Taxonomy" id="2727405"/>
    <lineage>
        <taxon>Eukaryota</taxon>
        <taxon>Viridiplantae</taxon>
        <taxon>Streptophyta</taxon>
        <taxon>Embryophyta</taxon>
        <taxon>Tracheophyta</taxon>
        <taxon>Spermatophyta</taxon>
        <taxon>Magnoliopsida</taxon>
        <taxon>eudicotyledons</taxon>
        <taxon>Gunneridae</taxon>
        <taxon>Pentapetalae</taxon>
        <taxon>asterids</taxon>
        <taxon>lamiids</taxon>
        <taxon>Lamiales</taxon>
        <taxon>Pedaliaceae</taxon>
        <taxon>Sesamum</taxon>
    </lineage>
</organism>
<dbReference type="AlphaFoldDB" id="A0AAW2LUP3"/>
<dbReference type="EMBL" id="JACGWK010000012">
    <property type="protein sequence ID" value="KAL0322533.1"/>
    <property type="molecule type" value="Genomic_DNA"/>
</dbReference>
<gene>
    <name evidence="1" type="ORF">Sangu_1872600</name>
</gene>
<comment type="caution">
    <text evidence="1">The sequence shown here is derived from an EMBL/GenBank/DDBJ whole genome shotgun (WGS) entry which is preliminary data.</text>
</comment>
<dbReference type="PANTHER" id="PTHR31286:SF165">
    <property type="entry name" value="DUF4283 DOMAIN-CONTAINING PROTEIN"/>
    <property type="match status" value="1"/>
</dbReference>
<name>A0AAW2LUP3_9LAMI</name>
<dbReference type="InterPro" id="IPR040256">
    <property type="entry name" value="At4g02000-like"/>
</dbReference>
<proteinExistence type="predicted"/>
<evidence type="ECO:0000313" key="1">
    <source>
        <dbReference type="EMBL" id="KAL0322533.1"/>
    </source>
</evidence>
<evidence type="ECO:0008006" key="2">
    <source>
        <dbReference type="Google" id="ProtNLM"/>
    </source>
</evidence>
<reference evidence="1" key="2">
    <citation type="journal article" date="2024" name="Plant">
        <title>Genomic evolution and insights into agronomic trait innovations of Sesamum species.</title>
        <authorList>
            <person name="Miao H."/>
            <person name="Wang L."/>
            <person name="Qu L."/>
            <person name="Liu H."/>
            <person name="Sun Y."/>
            <person name="Le M."/>
            <person name="Wang Q."/>
            <person name="Wei S."/>
            <person name="Zheng Y."/>
            <person name="Lin W."/>
            <person name="Duan Y."/>
            <person name="Cao H."/>
            <person name="Xiong S."/>
            <person name="Wang X."/>
            <person name="Wei L."/>
            <person name="Li C."/>
            <person name="Ma Q."/>
            <person name="Ju M."/>
            <person name="Zhao R."/>
            <person name="Li G."/>
            <person name="Mu C."/>
            <person name="Tian Q."/>
            <person name="Mei H."/>
            <person name="Zhang T."/>
            <person name="Gao T."/>
            <person name="Zhang H."/>
        </authorList>
    </citation>
    <scope>NUCLEOTIDE SEQUENCE</scope>
    <source>
        <strain evidence="1">G01</strain>
    </source>
</reference>
<reference evidence="1" key="1">
    <citation type="submission" date="2020-06" db="EMBL/GenBank/DDBJ databases">
        <authorList>
            <person name="Li T."/>
            <person name="Hu X."/>
            <person name="Zhang T."/>
            <person name="Song X."/>
            <person name="Zhang H."/>
            <person name="Dai N."/>
            <person name="Sheng W."/>
            <person name="Hou X."/>
            <person name="Wei L."/>
        </authorList>
    </citation>
    <scope>NUCLEOTIDE SEQUENCE</scope>
    <source>
        <strain evidence="1">G01</strain>
        <tissue evidence="1">Leaf</tissue>
    </source>
</reference>
<accession>A0AAW2LUP3</accession>
<protein>
    <recommendedName>
        <fullName evidence="2">DUF4283 domain-containing protein</fullName>
    </recommendedName>
</protein>
<sequence length="165" mass="18216">MSVKLQGALDSIDHVECMAPKLDLGPPNPSSSGDYGGGHRGWTVVISRTTDSIAMMGLALRKHKHTQVPIWIKLWHLLVELWTNEGLSTVESGIGRPLYQDAKACTILDFARVCVMLDISSKLPKYIVMSVPKENGGDVPCRVDIEYEWVPLKCRTCNSLGHQTS</sequence>
<dbReference type="PANTHER" id="PTHR31286">
    <property type="entry name" value="GLYCINE-RICH CELL WALL STRUCTURAL PROTEIN 1.8-LIKE"/>
    <property type="match status" value="1"/>
</dbReference>